<dbReference type="InterPro" id="IPR029063">
    <property type="entry name" value="SAM-dependent_MTases_sf"/>
</dbReference>
<dbReference type="SUPFAM" id="SSF53335">
    <property type="entry name" value="S-adenosyl-L-methionine-dependent methyltransferases"/>
    <property type="match status" value="1"/>
</dbReference>
<dbReference type="Gene3D" id="3.40.50.150">
    <property type="entry name" value="Vaccinia Virus protein VP39"/>
    <property type="match status" value="1"/>
</dbReference>
<evidence type="ECO:0000313" key="4">
    <source>
        <dbReference type="EMBL" id="OWQ99944.1"/>
    </source>
</evidence>
<name>A0A254MYB8_9BURK</name>
<keyword evidence="2" id="KW-0808">Transferase</keyword>
<protein>
    <recommendedName>
        <fullName evidence="3">Methyltransferase domain-containing protein</fullName>
    </recommendedName>
</protein>
<dbReference type="RefSeq" id="WP_088486172.1">
    <property type="nucleotide sequence ID" value="NZ_NISI01000019.1"/>
</dbReference>
<dbReference type="OrthoDB" id="5330018at2"/>
<reference evidence="4 5" key="1">
    <citation type="journal article" date="2007" name="Int. J. Syst. Evol. Microbiol.">
        <title>Description of Pelomonas aquatica sp. nov. and Pelomonas puraquae sp. nov., isolated from industrial and haemodialysis water.</title>
        <authorList>
            <person name="Gomila M."/>
            <person name="Bowien B."/>
            <person name="Falsen E."/>
            <person name="Moore E.R."/>
            <person name="Lalucat J."/>
        </authorList>
    </citation>
    <scope>NUCLEOTIDE SEQUENCE [LARGE SCALE GENOMIC DNA]</scope>
    <source>
        <strain evidence="4 5">CCUG 52769</strain>
    </source>
</reference>
<dbReference type="GO" id="GO:0008168">
    <property type="term" value="F:methyltransferase activity"/>
    <property type="evidence" value="ECO:0007669"/>
    <property type="project" value="UniProtKB-KW"/>
</dbReference>
<dbReference type="PANTHER" id="PTHR43861">
    <property type="entry name" value="TRANS-ACONITATE 2-METHYLTRANSFERASE-RELATED"/>
    <property type="match status" value="1"/>
</dbReference>
<organism evidence="4 5">
    <name type="scientific">Roseateles puraquae</name>
    <dbReference type="NCBI Taxonomy" id="431059"/>
    <lineage>
        <taxon>Bacteria</taxon>
        <taxon>Pseudomonadati</taxon>
        <taxon>Pseudomonadota</taxon>
        <taxon>Betaproteobacteria</taxon>
        <taxon>Burkholderiales</taxon>
        <taxon>Sphaerotilaceae</taxon>
        <taxon>Roseateles</taxon>
    </lineage>
</organism>
<keyword evidence="5" id="KW-1185">Reference proteome</keyword>
<dbReference type="GO" id="GO:0032259">
    <property type="term" value="P:methylation"/>
    <property type="evidence" value="ECO:0007669"/>
    <property type="project" value="UniProtKB-KW"/>
</dbReference>
<dbReference type="CDD" id="cd02440">
    <property type="entry name" value="AdoMet_MTases"/>
    <property type="match status" value="1"/>
</dbReference>
<evidence type="ECO:0000256" key="1">
    <source>
        <dbReference type="ARBA" id="ARBA00022603"/>
    </source>
</evidence>
<evidence type="ECO:0000256" key="2">
    <source>
        <dbReference type="ARBA" id="ARBA00022679"/>
    </source>
</evidence>
<dbReference type="EMBL" id="NISI01000019">
    <property type="protein sequence ID" value="OWQ99944.1"/>
    <property type="molecule type" value="Genomic_DNA"/>
</dbReference>
<comment type="caution">
    <text evidence="4">The sequence shown here is derived from an EMBL/GenBank/DDBJ whole genome shotgun (WGS) entry which is preliminary data.</text>
</comment>
<evidence type="ECO:0000259" key="3">
    <source>
        <dbReference type="Pfam" id="PF13649"/>
    </source>
</evidence>
<dbReference type="Pfam" id="PF13649">
    <property type="entry name" value="Methyltransf_25"/>
    <property type="match status" value="1"/>
</dbReference>
<evidence type="ECO:0000313" key="5">
    <source>
        <dbReference type="Proteomes" id="UP000197446"/>
    </source>
</evidence>
<dbReference type="InterPro" id="IPR041698">
    <property type="entry name" value="Methyltransf_25"/>
</dbReference>
<dbReference type="PANTHER" id="PTHR43861:SF1">
    <property type="entry name" value="TRANS-ACONITATE 2-METHYLTRANSFERASE"/>
    <property type="match status" value="1"/>
</dbReference>
<dbReference type="AlphaFoldDB" id="A0A254MYB8"/>
<feature type="domain" description="Methyltransferase" evidence="3">
    <location>
        <begin position="49"/>
        <end position="125"/>
    </location>
</feature>
<accession>A0A254MYB8</accession>
<gene>
    <name evidence="4" type="ORF">CDO81_26005</name>
</gene>
<proteinExistence type="predicted"/>
<dbReference type="Proteomes" id="UP000197446">
    <property type="component" value="Unassembled WGS sequence"/>
</dbReference>
<keyword evidence="1" id="KW-0489">Methyltransferase</keyword>
<sequence>MNAQTAAAGLLGDTPGRDYARKLALFNAFAAPEIRCAVASLGLKPGMRVLDVGCGTGEALGWLSAAVQPGGMVVGIDLSIAHVTAARATAPEDCLVVQGDLCRPPFPLASFDAIWSVNTVNHLHDRLAGLKDHGQPASTGWVHRARPKLIAPRNGLRLGFAPGTGHQ</sequence>